<protein>
    <submittedName>
        <fullName evidence="1">Sporulation protein</fullName>
    </submittedName>
</protein>
<accession>A0A173XLI4</accession>
<dbReference type="InterPro" id="IPR022476">
    <property type="entry name" value="Spore_YabP/YqfC"/>
</dbReference>
<dbReference type="RefSeq" id="WP_044024644.1">
    <property type="nucleotide sequence ID" value="NZ_CAKMUY010000017.1"/>
</dbReference>
<gene>
    <name evidence="1" type="ORF">DWX93_01860</name>
</gene>
<name>A0A173XLI4_9FIRM</name>
<proteinExistence type="predicted"/>
<dbReference type="Proteomes" id="UP000266172">
    <property type="component" value="Unassembled WGS sequence"/>
</dbReference>
<sequence>MRKNSRTSAGSQISLRERIVDNLELPKDLMLGAAIVTVTGRGEAVISNYKGILEYEDSFIRVQTKTCRIRITGVRLAIDYYTNEEMKITGSIDTIEYEN</sequence>
<dbReference type="GeneID" id="93723357"/>
<dbReference type="Pfam" id="PF07873">
    <property type="entry name" value="YabP"/>
    <property type="match status" value="1"/>
</dbReference>
<dbReference type="EMBL" id="QRVL01000001">
    <property type="protein sequence ID" value="RGS42104.1"/>
    <property type="molecule type" value="Genomic_DNA"/>
</dbReference>
<organism evidence="1 2">
    <name type="scientific">Roseburia hominis</name>
    <dbReference type="NCBI Taxonomy" id="301301"/>
    <lineage>
        <taxon>Bacteria</taxon>
        <taxon>Bacillati</taxon>
        <taxon>Bacillota</taxon>
        <taxon>Clostridia</taxon>
        <taxon>Lachnospirales</taxon>
        <taxon>Lachnospiraceae</taxon>
        <taxon>Roseburia</taxon>
    </lineage>
</organism>
<dbReference type="AlphaFoldDB" id="A0A173XLI4"/>
<evidence type="ECO:0000313" key="2">
    <source>
        <dbReference type="Proteomes" id="UP000266172"/>
    </source>
</evidence>
<reference evidence="1 2" key="1">
    <citation type="submission" date="2018-08" db="EMBL/GenBank/DDBJ databases">
        <title>A genome reference for cultivated species of the human gut microbiota.</title>
        <authorList>
            <person name="Zou Y."/>
            <person name="Xue W."/>
            <person name="Luo G."/>
        </authorList>
    </citation>
    <scope>NUCLEOTIDE SEQUENCE [LARGE SCALE GENOMIC DNA]</scope>
    <source>
        <strain evidence="1 2">AF22-12AC</strain>
    </source>
</reference>
<evidence type="ECO:0000313" key="1">
    <source>
        <dbReference type="EMBL" id="RGS42104.1"/>
    </source>
</evidence>
<comment type="caution">
    <text evidence="1">The sequence shown here is derived from an EMBL/GenBank/DDBJ whole genome shotgun (WGS) entry which is preliminary data.</text>
</comment>